<dbReference type="AlphaFoldDB" id="A0A1I3QFE7"/>
<organism evidence="1 2">
    <name type="scientific">Olleya namhaensis</name>
    <dbReference type="NCBI Taxonomy" id="1144750"/>
    <lineage>
        <taxon>Bacteria</taxon>
        <taxon>Pseudomonadati</taxon>
        <taxon>Bacteroidota</taxon>
        <taxon>Flavobacteriia</taxon>
        <taxon>Flavobacteriales</taxon>
        <taxon>Flavobacteriaceae</taxon>
    </lineage>
</organism>
<dbReference type="Proteomes" id="UP000199559">
    <property type="component" value="Unassembled WGS sequence"/>
</dbReference>
<proteinExistence type="predicted"/>
<evidence type="ECO:0000313" key="1">
    <source>
        <dbReference type="EMBL" id="SFJ32077.1"/>
    </source>
</evidence>
<dbReference type="RefSeq" id="WP_090840337.1">
    <property type="nucleotide sequence ID" value="NZ_FORM01000006.1"/>
</dbReference>
<keyword evidence="2" id="KW-1185">Reference proteome</keyword>
<sequence>MSVIFKTKIDATINTNALNPSEAKALATTLELLNYQDTETYTRTKNSLTNQSTTPVFTNALAQKLYYHPEIYADQTQGLEFVASWFPLVDNAYYPDKKSSELLVTFLKFSLSLFTSNTITEQLKTRVFDVIKLLVHSPSAASVPLTQFLIDTVFDTRDSNSSAFIVKQCLKHDILNGLYYVCDKNQTYTAHYFTIQQSFVNHFQEGNWEALITKIHNIIPVGKPQKPGAYNLVAAWFSFDLAQFYVTNLEFTTAALRAIKERFLFIEDHCTALLHIKTTEGLYPLIKTLGSKTWDSGDVLVFSTLDTHIPQSQVDACYLRFLDWLTVDGSSNFYTEAFKDHGNTILSNSNTATLPAECIPFWFEKCHPKTGVVSQTEAYNTLFYKLLIENTKHTLPTLRLDHSDFQITGEFLITTVFQIQHNLKAWLEPFKTSGIENPLNQFLVLAFYDAREALLTLYNEADCEVLQTYALALAHTATEASDTIKTNNLPLLVSILSTLCVQSGNYTRVNEIWALKNIDPVIIDQCNTFAQSHYINIETPLHLNVIQAWYNFLGDYYYSLTTEAVWVSDMLKTQGLRTGLYFNSLEDDTTFFLNKAINRIVHFHKKSKQKQVQNSVFTMIASQIETYLADVLEILKKDKLDQNTVQFLQNYSCDETFGFKNNTTLSTIIQSCYSFHFKEAPTPEINILREHGQLSKIDTKDIPIDQTTITTVLHNLEHYKTEGVCETTLLQVLHTKIDALKSWLSQNDSGIETQYIQALYMTLLDPDLAPETPLETYGNLCRQLFVQLAKGSDMAMSYALGLKAMAHSGAYADPLKTTLLQVVTDLNT</sequence>
<dbReference type="STRING" id="1144750.SAMN05443431_10696"/>
<reference evidence="2" key="1">
    <citation type="submission" date="2016-10" db="EMBL/GenBank/DDBJ databases">
        <authorList>
            <person name="Varghese N."/>
            <person name="Submissions S."/>
        </authorList>
    </citation>
    <scope>NUCLEOTIDE SEQUENCE [LARGE SCALE GENOMIC DNA]</scope>
    <source>
        <strain evidence="2">DSM 28881</strain>
    </source>
</reference>
<accession>A0A1I3QFE7</accession>
<evidence type="ECO:0000313" key="2">
    <source>
        <dbReference type="Proteomes" id="UP000199559"/>
    </source>
</evidence>
<name>A0A1I3QFE7_9FLAO</name>
<protein>
    <submittedName>
        <fullName evidence="1">Uncharacterized protein</fullName>
    </submittedName>
</protein>
<gene>
    <name evidence="1" type="ORF">SAMN05443431_10696</name>
</gene>
<dbReference type="EMBL" id="FORM01000006">
    <property type="protein sequence ID" value="SFJ32077.1"/>
    <property type="molecule type" value="Genomic_DNA"/>
</dbReference>